<evidence type="ECO:0000313" key="3">
    <source>
        <dbReference type="Proteomes" id="UP000184356"/>
    </source>
</evidence>
<feature type="region of interest" description="Disordered" evidence="1">
    <location>
        <begin position="147"/>
        <end position="185"/>
    </location>
</feature>
<feature type="compositionally biased region" description="Acidic residues" evidence="1">
    <location>
        <begin position="147"/>
        <end position="164"/>
    </location>
</feature>
<organism evidence="2 3">
    <name type="scientific">Aspergillus sydowii CBS 593.65</name>
    <dbReference type="NCBI Taxonomy" id="1036612"/>
    <lineage>
        <taxon>Eukaryota</taxon>
        <taxon>Fungi</taxon>
        <taxon>Dikarya</taxon>
        <taxon>Ascomycota</taxon>
        <taxon>Pezizomycotina</taxon>
        <taxon>Eurotiomycetes</taxon>
        <taxon>Eurotiomycetidae</taxon>
        <taxon>Eurotiales</taxon>
        <taxon>Aspergillaceae</taxon>
        <taxon>Aspergillus</taxon>
        <taxon>Aspergillus subgen. Nidulantes</taxon>
    </lineage>
</organism>
<accession>A0A1L9TZB0</accession>
<sequence length="407" mass="46378">MRLVHQPELPFCADDPSYMGDWAIVGRVQAMRELERLYNNGCEFYPRRILEAAGRVIHSDLVDGDTCDIEALNGKTYQYRVRGWVTTYDENGGESPSHVPIRVICPAIDYMSLSQLLLDASNATIAGQWRPFHAYCTVRLANYIKQEDEDESEEDESEEDEFEEESLHNGEPNGGPIGDPNEGPWGMTLRRTEAWPVWDVVNAFLSSLRVAWQINSVFGIGCGSLEGSRRGIFSYNRFVDQHAFVYHLANYLQTTGLGSQYVARFFQDSTYTNDDTWTVEQIGEIEERVTVLPDPVAYLAMDKQSVVFSSRATCCVKSIIADNAMPAILILDRIRNDGSPSELADPFTPRVKWMLETHYQFFDLPQFHVHGWVPLGMYVRNEFIPPSQPDDSTELRDVEMDGWAYLH</sequence>
<dbReference type="PANTHER" id="PTHR42080:SF3">
    <property type="entry name" value="SRR1-LIKE DOMAIN-CONTAINING PROTEIN"/>
    <property type="match status" value="1"/>
</dbReference>
<evidence type="ECO:0000313" key="2">
    <source>
        <dbReference type="EMBL" id="OJJ64764.1"/>
    </source>
</evidence>
<dbReference type="GeneID" id="63760390"/>
<reference evidence="3" key="1">
    <citation type="journal article" date="2017" name="Genome Biol.">
        <title>Comparative genomics reveals high biological diversity and specific adaptations in the industrially and medically important fungal genus Aspergillus.</title>
        <authorList>
            <person name="de Vries R.P."/>
            <person name="Riley R."/>
            <person name="Wiebenga A."/>
            <person name="Aguilar-Osorio G."/>
            <person name="Amillis S."/>
            <person name="Uchima C.A."/>
            <person name="Anderluh G."/>
            <person name="Asadollahi M."/>
            <person name="Askin M."/>
            <person name="Barry K."/>
            <person name="Battaglia E."/>
            <person name="Bayram O."/>
            <person name="Benocci T."/>
            <person name="Braus-Stromeyer S.A."/>
            <person name="Caldana C."/>
            <person name="Canovas D."/>
            <person name="Cerqueira G.C."/>
            <person name="Chen F."/>
            <person name="Chen W."/>
            <person name="Choi C."/>
            <person name="Clum A."/>
            <person name="Dos Santos R.A."/>
            <person name="Damasio A.R."/>
            <person name="Diallinas G."/>
            <person name="Emri T."/>
            <person name="Fekete E."/>
            <person name="Flipphi M."/>
            <person name="Freyberg S."/>
            <person name="Gallo A."/>
            <person name="Gournas C."/>
            <person name="Habgood R."/>
            <person name="Hainaut M."/>
            <person name="Harispe M.L."/>
            <person name="Henrissat B."/>
            <person name="Hilden K.S."/>
            <person name="Hope R."/>
            <person name="Hossain A."/>
            <person name="Karabika E."/>
            <person name="Karaffa L."/>
            <person name="Karanyi Z."/>
            <person name="Krasevec N."/>
            <person name="Kuo A."/>
            <person name="Kusch H."/>
            <person name="LaButti K."/>
            <person name="Lagendijk E.L."/>
            <person name="Lapidus A."/>
            <person name="Levasseur A."/>
            <person name="Lindquist E."/>
            <person name="Lipzen A."/>
            <person name="Logrieco A.F."/>
            <person name="MacCabe A."/>
            <person name="Maekelae M.R."/>
            <person name="Malavazi I."/>
            <person name="Melin P."/>
            <person name="Meyer V."/>
            <person name="Mielnichuk N."/>
            <person name="Miskei M."/>
            <person name="Molnar A.P."/>
            <person name="Mule G."/>
            <person name="Ngan C.Y."/>
            <person name="Orejas M."/>
            <person name="Orosz E."/>
            <person name="Ouedraogo J.P."/>
            <person name="Overkamp K.M."/>
            <person name="Park H.-S."/>
            <person name="Perrone G."/>
            <person name="Piumi F."/>
            <person name="Punt P.J."/>
            <person name="Ram A.F."/>
            <person name="Ramon A."/>
            <person name="Rauscher S."/>
            <person name="Record E."/>
            <person name="Riano-Pachon D.M."/>
            <person name="Robert V."/>
            <person name="Roehrig J."/>
            <person name="Ruller R."/>
            <person name="Salamov A."/>
            <person name="Salih N.S."/>
            <person name="Samson R.A."/>
            <person name="Sandor E."/>
            <person name="Sanguinetti M."/>
            <person name="Schuetze T."/>
            <person name="Sepcic K."/>
            <person name="Shelest E."/>
            <person name="Sherlock G."/>
            <person name="Sophianopoulou V."/>
            <person name="Squina F.M."/>
            <person name="Sun H."/>
            <person name="Susca A."/>
            <person name="Todd R.B."/>
            <person name="Tsang A."/>
            <person name="Unkles S.E."/>
            <person name="van de Wiele N."/>
            <person name="van Rossen-Uffink D."/>
            <person name="Oliveira J.V."/>
            <person name="Vesth T.C."/>
            <person name="Visser J."/>
            <person name="Yu J.-H."/>
            <person name="Zhou M."/>
            <person name="Andersen M.R."/>
            <person name="Archer D.B."/>
            <person name="Baker S.E."/>
            <person name="Benoit I."/>
            <person name="Brakhage A.A."/>
            <person name="Braus G.H."/>
            <person name="Fischer R."/>
            <person name="Frisvad J.C."/>
            <person name="Goldman G.H."/>
            <person name="Houbraken J."/>
            <person name="Oakley B."/>
            <person name="Pocsi I."/>
            <person name="Scazzocchio C."/>
            <person name="Seiboth B."/>
            <person name="vanKuyk P.A."/>
            <person name="Wortman J."/>
            <person name="Dyer P.S."/>
            <person name="Grigoriev I.V."/>
        </authorList>
    </citation>
    <scope>NUCLEOTIDE SEQUENCE [LARGE SCALE GENOMIC DNA]</scope>
    <source>
        <strain evidence="3">CBS 593.65</strain>
    </source>
</reference>
<keyword evidence="3" id="KW-1185">Reference proteome</keyword>
<name>A0A1L9TZB0_9EURO</name>
<evidence type="ECO:0000256" key="1">
    <source>
        <dbReference type="SAM" id="MobiDB-lite"/>
    </source>
</evidence>
<dbReference type="VEuPathDB" id="FungiDB:ASPSYDRAFT_26743"/>
<dbReference type="OrthoDB" id="4508718at2759"/>
<gene>
    <name evidence="2" type="ORF">ASPSYDRAFT_26743</name>
</gene>
<dbReference type="AlphaFoldDB" id="A0A1L9TZB0"/>
<protein>
    <recommendedName>
        <fullName evidence="4">SRR1-like domain-containing protein</fullName>
    </recommendedName>
</protein>
<proteinExistence type="predicted"/>
<evidence type="ECO:0008006" key="4">
    <source>
        <dbReference type="Google" id="ProtNLM"/>
    </source>
</evidence>
<dbReference type="RefSeq" id="XP_040708570.1">
    <property type="nucleotide sequence ID" value="XM_040844317.1"/>
</dbReference>
<dbReference type="PANTHER" id="PTHR42080">
    <property type="entry name" value="SRR1 DOMAIN-CONTAINING PROTEIN"/>
    <property type="match status" value="1"/>
</dbReference>
<dbReference type="Proteomes" id="UP000184356">
    <property type="component" value="Unassembled WGS sequence"/>
</dbReference>
<dbReference type="EMBL" id="KV878582">
    <property type="protein sequence ID" value="OJJ64764.1"/>
    <property type="molecule type" value="Genomic_DNA"/>
</dbReference>